<name>A0ABQ9I125_9NEOP</name>
<reference evidence="2 3" key="1">
    <citation type="submission" date="2023-02" db="EMBL/GenBank/DDBJ databases">
        <title>LHISI_Scaffold_Assembly.</title>
        <authorList>
            <person name="Stuart O.P."/>
            <person name="Cleave R."/>
            <person name="Magrath M.J.L."/>
            <person name="Mikheyev A.S."/>
        </authorList>
    </citation>
    <scope>NUCLEOTIDE SEQUENCE [LARGE SCALE GENOMIC DNA]</scope>
    <source>
        <strain evidence="2">Daus_M_001</strain>
        <tissue evidence="2">Leg muscle</tissue>
    </source>
</reference>
<evidence type="ECO:0000313" key="3">
    <source>
        <dbReference type="Proteomes" id="UP001159363"/>
    </source>
</evidence>
<organism evidence="2 3">
    <name type="scientific">Dryococelus australis</name>
    <dbReference type="NCBI Taxonomy" id="614101"/>
    <lineage>
        <taxon>Eukaryota</taxon>
        <taxon>Metazoa</taxon>
        <taxon>Ecdysozoa</taxon>
        <taxon>Arthropoda</taxon>
        <taxon>Hexapoda</taxon>
        <taxon>Insecta</taxon>
        <taxon>Pterygota</taxon>
        <taxon>Neoptera</taxon>
        <taxon>Polyneoptera</taxon>
        <taxon>Phasmatodea</taxon>
        <taxon>Verophasmatodea</taxon>
        <taxon>Anareolatae</taxon>
        <taxon>Phasmatidae</taxon>
        <taxon>Eurycanthinae</taxon>
        <taxon>Dryococelus</taxon>
    </lineage>
</organism>
<proteinExistence type="predicted"/>
<dbReference type="Proteomes" id="UP001159363">
    <property type="component" value="Chromosome 3"/>
</dbReference>
<feature type="region of interest" description="Disordered" evidence="1">
    <location>
        <begin position="111"/>
        <end position="144"/>
    </location>
</feature>
<sequence>MSSENKLPCEENILESFKKWKAPAFFLCKVSINSFEEADDIISGHRCLSPLCRKLYMGEKDPEEKDVINVLPQRKPFFFPERYKFWEKSTTEYPSANPEYSSNTVRMGSYGPWPKSAKKNAEEMSDAGRGVKKRGGGTLAGKKTTIYGRNIRNIRTDSQDVNNP</sequence>
<dbReference type="EMBL" id="JARBHB010000003">
    <property type="protein sequence ID" value="KAJ8890342.1"/>
    <property type="molecule type" value="Genomic_DNA"/>
</dbReference>
<comment type="caution">
    <text evidence="2">The sequence shown here is derived from an EMBL/GenBank/DDBJ whole genome shotgun (WGS) entry which is preliminary data.</text>
</comment>
<feature type="non-terminal residue" evidence="2">
    <location>
        <position position="164"/>
    </location>
</feature>
<gene>
    <name evidence="2" type="ORF">PR048_009850</name>
</gene>
<keyword evidence="3" id="KW-1185">Reference proteome</keyword>
<protein>
    <submittedName>
        <fullName evidence="2">Uncharacterized protein</fullName>
    </submittedName>
</protein>
<evidence type="ECO:0000313" key="2">
    <source>
        <dbReference type="EMBL" id="KAJ8890342.1"/>
    </source>
</evidence>
<evidence type="ECO:0000256" key="1">
    <source>
        <dbReference type="SAM" id="MobiDB-lite"/>
    </source>
</evidence>
<dbReference type="SUPFAM" id="SSF57924">
    <property type="entry name" value="Inhibitor of apoptosis (IAP) repeat"/>
    <property type="match status" value="1"/>
</dbReference>
<accession>A0ABQ9I125</accession>